<dbReference type="Proteomes" id="UP000028837">
    <property type="component" value="Unassembled WGS sequence"/>
</dbReference>
<dbReference type="InterPro" id="IPR036935">
    <property type="entry name" value="Ribosomal_bL9_N_sf"/>
</dbReference>
<evidence type="ECO:0000313" key="7">
    <source>
        <dbReference type="Proteomes" id="UP000028837"/>
    </source>
</evidence>
<evidence type="ECO:0000256" key="1">
    <source>
        <dbReference type="ARBA" id="ARBA00010605"/>
    </source>
</evidence>
<evidence type="ECO:0000256" key="2">
    <source>
        <dbReference type="ARBA" id="ARBA00022980"/>
    </source>
</evidence>
<feature type="compositionally biased region" description="Basic and acidic residues" evidence="4">
    <location>
        <begin position="278"/>
        <end position="296"/>
    </location>
</feature>
<evidence type="ECO:0000256" key="4">
    <source>
        <dbReference type="SAM" id="MobiDB-lite"/>
    </source>
</evidence>
<keyword evidence="3" id="KW-0687">Ribonucleoprotein</keyword>
<feature type="region of interest" description="Disordered" evidence="4">
    <location>
        <begin position="90"/>
        <end position="124"/>
    </location>
</feature>
<feature type="region of interest" description="Disordered" evidence="4">
    <location>
        <begin position="39"/>
        <end position="69"/>
    </location>
</feature>
<dbReference type="InterPro" id="IPR009027">
    <property type="entry name" value="Ribosomal_bL9/RNase_H1_N"/>
</dbReference>
<dbReference type="Gene3D" id="3.40.5.10">
    <property type="entry name" value="Ribosomal protein L9, N-terminal domain"/>
    <property type="match status" value="1"/>
</dbReference>
<protein>
    <submittedName>
        <fullName evidence="6">Ribosomal protein L9, N-terminal domain-containing protein</fullName>
    </submittedName>
</protein>
<comment type="similarity">
    <text evidence="1">Belongs to the bacterial ribosomal protein bL9 family.</text>
</comment>
<reference evidence="6 7" key="1">
    <citation type="submission" date="2014-02" db="EMBL/GenBank/DDBJ databases">
        <authorList>
            <person name="Sibley D."/>
            <person name="Venepally P."/>
            <person name="Karamycheva S."/>
            <person name="Hadjithomas M."/>
            <person name="Khan A."/>
            <person name="Brunk B."/>
            <person name="Roos D."/>
            <person name="Caler E."/>
            <person name="Lorenzi H."/>
        </authorList>
    </citation>
    <scope>NUCLEOTIDE SEQUENCE [LARGE SCALE GENOMIC DNA]</scope>
    <source>
        <strain evidence="6 7">GAB2-2007-GAL-DOM2</strain>
    </source>
</reference>
<evidence type="ECO:0000256" key="3">
    <source>
        <dbReference type="ARBA" id="ARBA00023274"/>
    </source>
</evidence>
<feature type="compositionally biased region" description="Basic and acidic residues" evidence="4">
    <location>
        <begin position="410"/>
        <end position="419"/>
    </location>
</feature>
<dbReference type="InterPro" id="IPR000244">
    <property type="entry name" value="Ribosomal_bL9"/>
</dbReference>
<dbReference type="Pfam" id="PF01281">
    <property type="entry name" value="Ribosomal_L9_N"/>
    <property type="match status" value="1"/>
</dbReference>
<dbReference type="EMBL" id="AHZU02001131">
    <property type="protein sequence ID" value="KFG36012.1"/>
    <property type="molecule type" value="Genomic_DNA"/>
</dbReference>
<dbReference type="PANTHER" id="PTHR21368">
    <property type="entry name" value="50S RIBOSOMAL PROTEIN L9"/>
    <property type="match status" value="1"/>
</dbReference>
<feature type="compositionally biased region" description="Basic and acidic residues" evidence="4">
    <location>
        <begin position="471"/>
        <end position="486"/>
    </location>
</feature>
<evidence type="ECO:0000259" key="5">
    <source>
        <dbReference type="Pfam" id="PF01281"/>
    </source>
</evidence>
<proteinExistence type="inferred from homology"/>
<dbReference type="GO" id="GO:0003735">
    <property type="term" value="F:structural constituent of ribosome"/>
    <property type="evidence" value="ECO:0007669"/>
    <property type="project" value="InterPro"/>
</dbReference>
<name>A0A086JV44_TOXGO</name>
<dbReference type="VEuPathDB" id="ToxoDB:TGDOM2_214870"/>
<dbReference type="GO" id="GO:1990904">
    <property type="term" value="C:ribonucleoprotein complex"/>
    <property type="evidence" value="ECO:0007669"/>
    <property type="project" value="UniProtKB-KW"/>
</dbReference>
<gene>
    <name evidence="6" type="ORF">TGDOM2_214870</name>
</gene>
<dbReference type="InterPro" id="IPR020070">
    <property type="entry name" value="Ribosomal_bL9_N"/>
</dbReference>
<dbReference type="GO" id="GO:0006412">
    <property type="term" value="P:translation"/>
    <property type="evidence" value="ECO:0007669"/>
    <property type="project" value="InterPro"/>
</dbReference>
<feature type="region of interest" description="Disordered" evidence="4">
    <location>
        <begin position="394"/>
        <end position="429"/>
    </location>
</feature>
<feature type="domain" description="Ribosomal protein L9" evidence="5">
    <location>
        <begin position="211"/>
        <end position="255"/>
    </location>
</feature>
<feature type="region of interest" description="Disordered" evidence="4">
    <location>
        <begin position="268"/>
        <end position="337"/>
    </location>
</feature>
<feature type="region of interest" description="Disordered" evidence="4">
    <location>
        <begin position="471"/>
        <end position="492"/>
    </location>
</feature>
<sequence length="492" mass="53951">MTSCVRSALSRGAASAGRGSLSVFSLRVSSSQHLCHFSPSLCPSRPRPAEKTPMSPLPSQDLQGGGELPGCGNKYLPVSRFRPSVHASEADCSAPSLSSQEGRQKLRGRNARARSQGAEQQSVNGEAASFSASVFLSSQRLLAERSSEVSTSGTCRRLPPSSGSSLLSSVAVSASGVRCLAGQRRGFAISHLNPSISKGKVHYRVPNPYIPVLLLQAVPGLGKRGELKQVRRGTLRLFLAPKGLAVVASWQNIDAFYLAEKEEEERRRRAQAGRGGKQLRERGGDRGDNRLRGARDEEGDGEEGDSLQTDSRRAKEDGEDEEELTTEGGTRGEDAGHAPVASFLNKYRAQFLVNTEDTDPTRIRGNGVSLFDLLNKVSEETELDLLPSQLAIGRRQKQSEEQIWSGSGGGRERRRADERREEDEEEKMRQDGVITRCGVYTVHATIPLKNRTARKSFLVEILSKQEAERILQEKQRREEEEARRSDFALGEE</sequence>
<dbReference type="GO" id="GO:0005840">
    <property type="term" value="C:ribosome"/>
    <property type="evidence" value="ECO:0007669"/>
    <property type="project" value="UniProtKB-KW"/>
</dbReference>
<dbReference type="AlphaFoldDB" id="A0A086JV44"/>
<accession>A0A086JV44</accession>
<comment type="caution">
    <text evidence="6">The sequence shown here is derived from an EMBL/GenBank/DDBJ whole genome shotgun (WGS) entry which is preliminary data.</text>
</comment>
<dbReference type="SUPFAM" id="SSF55658">
    <property type="entry name" value="L9 N-domain-like"/>
    <property type="match status" value="1"/>
</dbReference>
<keyword evidence="2 6" id="KW-0689">Ribosomal protein</keyword>
<dbReference type="OrthoDB" id="10252354at2759"/>
<organism evidence="6 7">
    <name type="scientific">Toxoplasma gondii GAB2-2007-GAL-DOM2</name>
    <dbReference type="NCBI Taxonomy" id="1130820"/>
    <lineage>
        <taxon>Eukaryota</taxon>
        <taxon>Sar</taxon>
        <taxon>Alveolata</taxon>
        <taxon>Apicomplexa</taxon>
        <taxon>Conoidasida</taxon>
        <taxon>Coccidia</taxon>
        <taxon>Eucoccidiorida</taxon>
        <taxon>Eimeriorina</taxon>
        <taxon>Sarcocystidae</taxon>
        <taxon>Toxoplasma</taxon>
    </lineage>
</organism>
<dbReference type="EMDB" id="EMD-52551"/>
<evidence type="ECO:0000313" key="6">
    <source>
        <dbReference type="EMBL" id="KFG36012.1"/>
    </source>
</evidence>